<comment type="caution">
    <text evidence="3">The sequence shown here is derived from an EMBL/GenBank/DDBJ whole genome shotgun (WGS) entry which is preliminary data.</text>
</comment>
<name>A0AAV0C2D8_9ASTE</name>
<sequence length="246" mass="27745">MGSWEHTIFMTASEDRKERSEKESINQYTLFLFSPPTSADSSARTPLLLPAMPPRNKRPKKGLHRIDAALDAMRPLGFSNDVVRKSVKDLLKVYGDEGWAFIEEGSYRVLIDALLSGETESVQEPNTEKRFVLDSSNLQRNAETSENEQGSEMVSVDYDKVIDEIRVSDKEMENQSTCIHQTIRVETKSFGVAKDIDDTQQLHVGFASKSSLPQMVTKSSNIMKKPCYGWISDDEEEDEVDNLSLA</sequence>
<accession>A0AAV0C2D8</accession>
<dbReference type="PANTHER" id="PTHR34271">
    <property type="entry name" value="NUCLEOLAR HISTONE METHYLTRANSFERASE-RELATED PROTEIN"/>
    <property type="match status" value="1"/>
</dbReference>
<reference evidence="3" key="1">
    <citation type="submission" date="2022-07" db="EMBL/GenBank/DDBJ databases">
        <authorList>
            <person name="Macas J."/>
            <person name="Novak P."/>
            <person name="Neumann P."/>
        </authorList>
    </citation>
    <scope>NUCLEOTIDE SEQUENCE</scope>
</reference>
<evidence type="ECO:0000313" key="3">
    <source>
        <dbReference type="EMBL" id="CAH9057585.1"/>
    </source>
</evidence>
<dbReference type="Proteomes" id="UP001152523">
    <property type="component" value="Unassembled WGS sequence"/>
</dbReference>
<feature type="domain" description="WIYLD" evidence="2">
    <location>
        <begin position="59"/>
        <end position="118"/>
    </location>
</feature>
<protein>
    <recommendedName>
        <fullName evidence="2">WIYLD domain-containing protein</fullName>
    </recommendedName>
</protein>
<evidence type="ECO:0000259" key="2">
    <source>
        <dbReference type="Pfam" id="PF10440"/>
    </source>
</evidence>
<dbReference type="PANTHER" id="PTHR34271:SF1">
    <property type="entry name" value="NUCLEOLAR HISTONE METHYLTRANSFERASE-RELATED PROTEIN"/>
    <property type="match status" value="1"/>
</dbReference>
<dbReference type="EMBL" id="CAMAPF010000007">
    <property type="protein sequence ID" value="CAH9057585.1"/>
    <property type="molecule type" value="Genomic_DNA"/>
</dbReference>
<keyword evidence="4" id="KW-1185">Reference proteome</keyword>
<organism evidence="3 4">
    <name type="scientific">Cuscuta epithymum</name>
    <dbReference type="NCBI Taxonomy" id="186058"/>
    <lineage>
        <taxon>Eukaryota</taxon>
        <taxon>Viridiplantae</taxon>
        <taxon>Streptophyta</taxon>
        <taxon>Embryophyta</taxon>
        <taxon>Tracheophyta</taxon>
        <taxon>Spermatophyta</taxon>
        <taxon>Magnoliopsida</taxon>
        <taxon>eudicotyledons</taxon>
        <taxon>Gunneridae</taxon>
        <taxon>Pentapetalae</taxon>
        <taxon>asterids</taxon>
        <taxon>lamiids</taxon>
        <taxon>Solanales</taxon>
        <taxon>Convolvulaceae</taxon>
        <taxon>Cuscuteae</taxon>
        <taxon>Cuscuta</taxon>
        <taxon>Cuscuta subgen. Cuscuta</taxon>
    </lineage>
</organism>
<evidence type="ECO:0000313" key="4">
    <source>
        <dbReference type="Proteomes" id="UP001152523"/>
    </source>
</evidence>
<gene>
    <name evidence="3" type="ORF">CEPIT_LOCUS1128</name>
</gene>
<proteinExistence type="predicted"/>
<evidence type="ECO:0000256" key="1">
    <source>
        <dbReference type="SAM" id="MobiDB-lite"/>
    </source>
</evidence>
<dbReference type="InterPro" id="IPR043017">
    <property type="entry name" value="WIYLD_dom_sf"/>
</dbReference>
<dbReference type="AlphaFoldDB" id="A0AAV0C2D8"/>
<feature type="region of interest" description="Disordered" evidence="1">
    <location>
        <begin position="37"/>
        <end position="61"/>
    </location>
</feature>
<dbReference type="Gene3D" id="1.10.8.850">
    <property type="entry name" value="Histone-lysine N methyltransferase , C-terminal domain-like"/>
    <property type="match status" value="1"/>
</dbReference>
<dbReference type="InterPro" id="IPR018848">
    <property type="entry name" value="WIYLD_domain"/>
</dbReference>
<dbReference type="Pfam" id="PF10440">
    <property type="entry name" value="WIYLD"/>
    <property type="match status" value="1"/>
</dbReference>